<evidence type="ECO:0000256" key="1">
    <source>
        <dbReference type="SAM" id="SignalP"/>
    </source>
</evidence>
<dbReference type="OrthoDB" id="1081538at2"/>
<dbReference type="EMBL" id="ACIJ02000005">
    <property type="protein sequence ID" value="EEX72753.1"/>
    <property type="molecule type" value="Genomic_DNA"/>
</dbReference>
<dbReference type="Gene3D" id="2.160.20.10">
    <property type="entry name" value="Single-stranded right-handed beta-helix, Pectin lyase-like"/>
    <property type="match status" value="1"/>
</dbReference>
<dbReference type="InterPro" id="IPR039448">
    <property type="entry name" value="Beta_helix"/>
</dbReference>
<protein>
    <recommendedName>
        <fullName evidence="2">Right handed beta helix domain-containing protein</fullName>
    </recommendedName>
</protein>
<evidence type="ECO:0000313" key="3">
    <source>
        <dbReference type="EMBL" id="EEX72753.1"/>
    </source>
</evidence>
<dbReference type="SUPFAM" id="SSF51126">
    <property type="entry name" value="Pectin lyase-like"/>
    <property type="match status" value="1"/>
</dbReference>
<evidence type="ECO:0000313" key="4">
    <source>
        <dbReference type="Proteomes" id="UP000003460"/>
    </source>
</evidence>
<sequence length="522" mass="59663">MRKLLLSLFLLISVGINAKDYKVSTALDFIKALKPNRTVIVQGIINLSDVLENDYICEQLGIEAYDDDLEPKSTLLRREEYDGHMLIINKVKNLTIKGEDGAAIMVSPRYAYPLSFRMCKDIKLINFTAGHTDEGYCTGGVLKFELCQNIEIERCDLFGCGIEGITAVGTTNLVCKKSIIRDCTYSIMALRNCSNTTFEDCDFYRCRELTMIPVLKCTNTNFIRCRISQNRGTLFGLYYSEITLNECEIHHVGPIGNININDYPTTKFFQDEDALEGRGFGPTGRPNLRASIEDDETEECEDGEERIEDDDFYALWDANEVEKNHRKAFGNTLEDYWGSTEISLPQSEGAPNIFNLTLAFCKQWTGNDEDPRRIFFEYATGKRSMKEDGEDIFNVSGTKGFFGDGCAIGYNIKDGWLASYNTKQMKNLEAAIWNRNDKHKLLILILEQPEREMSAMCYCYDYDPETRKLRPLPDMKEFIEMKHYGYIMLPKKGKDITLTVYAAGEDVIFKWNGYSFNVKKGK</sequence>
<dbReference type="InterPro" id="IPR012334">
    <property type="entry name" value="Pectin_lyas_fold"/>
</dbReference>
<name>C9LDJ9_9BACT</name>
<dbReference type="RefSeq" id="WP_006254042.1">
    <property type="nucleotide sequence ID" value="NZ_GG700642.1"/>
</dbReference>
<accession>C9LDJ9</accession>
<comment type="caution">
    <text evidence="3">The sequence shown here is derived from an EMBL/GenBank/DDBJ whole genome shotgun (WGS) entry which is preliminary data.</text>
</comment>
<feature type="chain" id="PRO_5002997078" description="Right handed beta helix domain-containing protein" evidence="1">
    <location>
        <begin position="19"/>
        <end position="522"/>
    </location>
</feature>
<dbReference type="STRING" id="626522.GCWU000325_00270"/>
<keyword evidence="4" id="KW-1185">Reference proteome</keyword>
<evidence type="ECO:0000259" key="2">
    <source>
        <dbReference type="Pfam" id="PF13229"/>
    </source>
</evidence>
<dbReference type="AlphaFoldDB" id="C9LDJ9"/>
<dbReference type="HOGENOM" id="CLU_522596_0_0_10"/>
<dbReference type="InterPro" id="IPR011050">
    <property type="entry name" value="Pectin_lyase_fold/virulence"/>
</dbReference>
<organism evidence="3 4">
    <name type="scientific">Alloprevotella tannerae ATCC 51259</name>
    <dbReference type="NCBI Taxonomy" id="626522"/>
    <lineage>
        <taxon>Bacteria</taxon>
        <taxon>Pseudomonadati</taxon>
        <taxon>Bacteroidota</taxon>
        <taxon>Bacteroidia</taxon>
        <taxon>Bacteroidales</taxon>
        <taxon>Prevotellaceae</taxon>
        <taxon>Alloprevotella</taxon>
    </lineage>
</organism>
<feature type="domain" description="Right handed beta helix" evidence="2">
    <location>
        <begin position="145"/>
        <end position="251"/>
    </location>
</feature>
<reference evidence="3" key="1">
    <citation type="submission" date="2009-09" db="EMBL/GenBank/DDBJ databases">
        <authorList>
            <person name="Weinstock G."/>
            <person name="Sodergren E."/>
            <person name="Clifton S."/>
            <person name="Fulton L."/>
            <person name="Fulton B."/>
            <person name="Courtney L."/>
            <person name="Fronick C."/>
            <person name="Harrison M."/>
            <person name="Strong C."/>
            <person name="Farmer C."/>
            <person name="Delahaunty K."/>
            <person name="Markovic C."/>
            <person name="Hall O."/>
            <person name="Minx P."/>
            <person name="Tomlinson C."/>
            <person name="Mitreva M."/>
            <person name="Nelson J."/>
            <person name="Hou S."/>
            <person name="Wollam A."/>
            <person name="Pepin K.H."/>
            <person name="Johnson M."/>
            <person name="Bhonagiri V."/>
            <person name="Nash W.E."/>
            <person name="Warren W."/>
            <person name="Chinwalla A."/>
            <person name="Mardis E.R."/>
            <person name="Wilson R.K."/>
        </authorList>
    </citation>
    <scope>NUCLEOTIDE SEQUENCE [LARGE SCALE GENOMIC DNA]</scope>
    <source>
        <strain evidence="3">ATCC 51259</strain>
    </source>
</reference>
<gene>
    <name evidence="3" type="ORF">GCWU000325_00270</name>
</gene>
<dbReference type="GeneID" id="84575582"/>
<keyword evidence="1" id="KW-0732">Signal</keyword>
<feature type="signal peptide" evidence="1">
    <location>
        <begin position="1"/>
        <end position="18"/>
    </location>
</feature>
<dbReference type="Proteomes" id="UP000003460">
    <property type="component" value="Unassembled WGS sequence"/>
</dbReference>
<dbReference type="Pfam" id="PF13229">
    <property type="entry name" value="Beta_helix"/>
    <property type="match status" value="1"/>
</dbReference>
<proteinExistence type="predicted"/>
<dbReference type="eggNOG" id="ENOG50331E4">
    <property type="taxonomic scope" value="Bacteria"/>
</dbReference>